<dbReference type="EMBL" id="AP017895">
    <property type="protein sequence ID" value="BAV88022.1"/>
    <property type="molecule type" value="Genomic_DNA"/>
</dbReference>
<reference evidence="1 2" key="1">
    <citation type="submission" date="2016-10" db="EMBL/GenBank/DDBJ databases">
        <title>Genome sequence of Rothia aeria strain JCM11412.</title>
        <authorList>
            <person name="Nambu T."/>
        </authorList>
    </citation>
    <scope>NUCLEOTIDE SEQUENCE [LARGE SCALE GENOMIC DNA]</scope>
    <source>
        <strain evidence="1 2">JCM 11412</strain>
    </source>
</reference>
<proteinExistence type="predicted"/>
<evidence type="ECO:0000313" key="1">
    <source>
        <dbReference type="EMBL" id="BAV88022.1"/>
    </source>
</evidence>
<dbReference type="AlphaFoldDB" id="A0A2Z5QZW9"/>
<name>A0A2Z5QZW9_9MICC</name>
<protein>
    <submittedName>
        <fullName evidence="1">Uncharacterized protein</fullName>
    </submittedName>
</protein>
<dbReference type="KEGG" id="raj:RA11412_1723"/>
<keyword evidence="2" id="KW-1185">Reference proteome</keyword>
<evidence type="ECO:0000313" key="2">
    <source>
        <dbReference type="Proteomes" id="UP000250241"/>
    </source>
</evidence>
<sequence>MTPKVPQPSLTERRARLRELLKRDDATFWQYHEVLTGATEDERKGLARTLSIKKLIDRYSREGTTEQRLVCIYTAAALGGTFKHVGVELLNLIDRGLPGEANWKFSTAESEQYLSQRTEAMMLGLSERDNTWITGFVNERGYGRFGYDLPTLWVQIHQLLHERGLTNTTRSYLWGFVTAVPDMHIGSSENREEVISFFKNNPRR</sequence>
<accession>A0A2Z5QZW9</accession>
<organism evidence="1 2">
    <name type="scientific">Rothia aeria</name>
    <dbReference type="NCBI Taxonomy" id="172042"/>
    <lineage>
        <taxon>Bacteria</taxon>
        <taxon>Bacillati</taxon>
        <taxon>Actinomycetota</taxon>
        <taxon>Actinomycetes</taxon>
        <taxon>Micrococcales</taxon>
        <taxon>Micrococcaceae</taxon>
        <taxon>Rothia</taxon>
    </lineage>
</organism>
<gene>
    <name evidence="1" type="ORF">RA11412_1723</name>
</gene>
<dbReference type="Proteomes" id="UP000250241">
    <property type="component" value="Chromosome"/>
</dbReference>